<evidence type="ECO:0000256" key="9">
    <source>
        <dbReference type="ARBA" id="ARBA00043213"/>
    </source>
</evidence>
<keyword evidence="7 12" id="KW-0472">Membrane</keyword>
<dbReference type="FunFam" id="1.20.1250.20:FF:000026">
    <property type="entry name" value="MFS quinate transporter QutD"/>
    <property type="match status" value="1"/>
</dbReference>
<feature type="transmembrane region" description="Helical" evidence="12">
    <location>
        <begin position="161"/>
        <end position="181"/>
    </location>
</feature>
<feature type="transmembrane region" description="Helical" evidence="12">
    <location>
        <begin position="320"/>
        <end position="339"/>
    </location>
</feature>
<name>A0A9P8MWU6_9HYPO</name>
<sequence>MALLTLVEDRPTPKAVYNRRVYLCATAASFASCMIGYDSAFIGTTMALPSFAREFAFADRSPQDLALLKQTIVSVYQAGALLGSLVAYALGHFIGRRRALLLFATVFLAGAGMMLGATRERGGTGLIVGGRVLAGFAVGGCSNITPIYISELAPPAVRGRLVGIYELGWQVGGLAGFWINYGVDATISPGRKQWRIPFAVQLIPGGLLLIGALFIPESPRWLFSIGRRRQATEILCWVRGLDRDDAYVVHEIGQIDAGLHRHQRGFWKPFLSLKKRRTQWRFLLGVLLFVFQNGSGINAINYYSPTVFRNVGIRGTSASFLTTGIFGVVKTVLTIVWLLVMVDHVGRRKLLMIGAVGGSLCMWCIGALIKISDAGPAPANAPLSSSGIAAVFFLYLWTAFYVPTWNGTPWVISSEMFDPDTRSLGQANAAANNWLWNFIVTRFTEQMFLAWRYGVFFLFASLMAVSFFFVFFCVPETKSIPLECADRLFETKPTWRANVVLLEELRQEDAEATGGAGARELHNMERLAEGDKWVTQGKQQSG</sequence>
<feature type="transmembrane region" description="Helical" evidence="12">
    <location>
        <begin position="450"/>
        <end position="472"/>
    </location>
</feature>
<protein>
    <recommendedName>
        <fullName evidence="9">Quinate transporter</fullName>
    </recommendedName>
</protein>
<evidence type="ECO:0000256" key="2">
    <source>
        <dbReference type="ARBA" id="ARBA00010992"/>
    </source>
</evidence>
<keyword evidence="8" id="KW-0325">Glycoprotein</keyword>
<evidence type="ECO:0000313" key="14">
    <source>
        <dbReference type="EMBL" id="KAH0962725.1"/>
    </source>
</evidence>
<keyword evidence="4 12" id="KW-0812">Transmembrane</keyword>
<dbReference type="PANTHER" id="PTHR48022">
    <property type="entry name" value="PLASTIDIC GLUCOSE TRANSPORTER 4"/>
    <property type="match status" value="1"/>
</dbReference>
<dbReference type="InterPro" id="IPR050360">
    <property type="entry name" value="MFS_Sugar_Transporters"/>
</dbReference>
<gene>
    <name evidence="14" type="ORF">HRG_05235</name>
</gene>
<reference evidence="14" key="1">
    <citation type="submission" date="2021-09" db="EMBL/GenBank/DDBJ databases">
        <title>A high-quality genome of the endoparasitic fungus Hirsutella rhossiliensis with a comparison of Hirsutella genomes reveals transposable elements contributing to genome size variation.</title>
        <authorList>
            <person name="Lin R."/>
            <person name="Jiao Y."/>
            <person name="Sun X."/>
            <person name="Ling J."/>
            <person name="Xie B."/>
            <person name="Cheng X."/>
        </authorList>
    </citation>
    <scope>NUCLEOTIDE SEQUENCE</scope>
    <source>
        <strain evidence="14">HR02</strain>
    </source>
</reference>
<feature type="transmembrane region" description="Helical" evidence="12">
    <location>
        <begin position="67"/>
        <end position="90"/>
    </location>
</feature>
<dbReference type="RefSeq" id="XP_044720238.1">
    <property type="nucleotide sequence ID" value="XM_044863706.1"/>
</dbReference>
<feature type="region of interest" description="Disordered" evidence="11">
    <location>
        <begin position="511"/>
        <end position="542"/>
    </location>
</feature>
<evidence type="ECO:0000256" key="12">
    <source>
        <dbReference type="SAM" id="Phobius"/>
    </source>
</evidence>
<keyword evidence="6 12" id="KW-1133">Transmembrane helix</keyword>
<dbReference type="PROSITE" id="PS00216">
    <property type="entry name" value="SUGAR_TRANSPORT_1"/>
    <property type="match status" value="1"/>
</dbReference>
<evidence type="ECO:0000256" key="7">
    <source>
        <dbReference type="ARBA" id="ARBA00023136"/>
    </source>
</evidence>
<evidence type="ECO:0000256" key="4">
    <source>
        <dbReference type="ARBA" id="ARBA00022692"/>
    </source>
</evidence>
<dbReference type="PRINTS" id="PR00171">
    <property type="entry name" value="SUGRTRNSPORT"/>
</dbReference>
<evidence type="ECO:0000256" key="6">
    <source>
        <dbReference type="ARBA" id="ARBA00022989"/>
    </source>
</evidence>
<proteinExistence type="inferred from homology"/>
<dbReference type="Pfam" id="PF00083">
    <property type="entry name" value="Sugar_tr"/>
    <property type="match status" value="1"/>
</dbReference>
<keyword evidence="3 10" id="KW-0813">Transport</keyword>
<dbReference type="InterPro" id="IPR036259">
    <property type="entry name" value="MFS_trans_sf"/>
</dbReference>
<dbReference type="Proteomes" id="UP000824596">
    <property type="component" value="Unassembled WGS sequence"/>
</dbReference>
<dbReference type="NCBIfam" id="TIGR00879">
    <property type="entry name" value="SP"/>
    <property type="match status" value="1"/>
</dbReference>
<keyword evidence="14" id="KW-0762">Sugar transport</keyword>
<dbReference type="SUPFAM" id="SSF103473">
    <property type="entry name" value="MFS general substrate transporter"/>
    <property type="match status" value="1"/>
</dbReference>
<feature type="compositionally biased region" description="Basic and acidic residues" evidence="11">
    <location>
        <begin position="519"/>
        <end position="532"/>
    </location>
</feature>
<evidence type="ECO:0000256" key="5">
    <source>
        <dbReference type="ARBA" id="ARBA00022911"/>
    </source>
</evidence>
<evidence type="ECO:0000256" key="8">
    <source>
        <dbReference type="ARBA" id="ARBA00023180"/>
    </source>
</evidence>
<dbReference type="AlphaFoldDB" id="A0A9P8MWU6"/>
<dbReference type="InterPro" id="IPR005828">
    <property type="entry name" value="MFS_sugar_transport-like"/>
</dbReference>
<dbReference type="InterPro" id="IPR003663">
    <property type="entry name" value="Sugar/inositol_transpt"/>
</dbReference>
<feature type="transmembrane region" description="Helical" evidence="12">
    <location>
        <begin position="21"/>
        <end position="47"/>
    </location>
</feature>
<organism evidence="14 15">
    <name type="scientific">Hirsutella rhossiliensis</name>
    <dbReference type="NCBI Taxonomy" id="111463"/>
    <lineage>
        <taxon>Eukaryota</taxon>
        <taxon>Fungi</taxon>
        <taxon>Dikarya</taxon>
        <taxon>Ascomycota</taxon>
        <taxon>Pezizomycotina</taxon>
        <taxon>Sordariomycetes</taxon>
        <taxon>Hypocreomycetidae</taxon>
        <taxon>Hypocreales</taxon>
        <taxon>Ophiocordycipitaceae</taxon>
        <taxon>Hirsutella</taxon>
    </lineage>
</organism>
<accession>A0A9P8MWU6</accession>
<feature type="transmembrane region" description="Helical" evidence="12">
    <location>
        <begin position="383"/>
        <end position="402"/>
    </location>
</feature>
<evidence type="ECO:0000256" key="11">
    <source>
        <dbReference type="SAM" id="MobiDB-lite"/>
    </source>
</evidence>
<feature type="domain" description="Major facilitator superfamily (MFS) profile" evidence="13">
    <location>
        <begin position="24"/>
        <end position="478"/>
    </location>
</feature>
<feature type="transmembrane region" description="Helical" evidence="12">
    <location>
        <begin position="196"/>
        <end position="215"/>
    </location>
</feature>
<feature type="transmembrane region" description="Helical" evidence="12">
    <location>
        <begin position="99"/>
        <end position="118"/>
    </location>
</feature>
<dbReference type="GeneID" id="68354364"/>
<evidence type="ECO:0000313" key="15">
    <source>
        <dbReference type="Proteomes" id="UP000824596"/>
    </source>
</evidence>
<evidence type="ECO:0000256" key="1">
    <source>
        <dbReference type="ARBA" id="ARBA00004141"/>
    </source>
</evidence>
<dbReference type="GO" id="GO:0016020">
    <property type="term" value="C:membrane"/>
    <property type="evidence" value="ECO:0007669"/>
    <property type="project" value="UniProtKB-SubCell"/>
</dbReference>
<comment type="similarity">
    <text evidence="2 10">Belongs to the major facilitator superfamily. Sugar transporter (TC 2.A.1.1) family.</text>
</comment>
<keyword evidence="5" id="KW-0672">Quinate metabolism</keyword>
<feature type="transmembrane region" description="Helical" evidence="12">
    <location>
        <begin position="124"/>
        <end position="149"/>
    </location>
</feature>
<dbReference type="InterPro" id="IPR020846">
    <property type="entry name" value="MFS_dom"/>
</dbReference>
<evidence type="ECO:0000256" key="3">
    <source>
        <dbReference type="ARBA" id="ARBA00022448"/>
    </source>
</evidence>
<comment type="caution">
    <text evidence="14">The sequence shown here is derived from an EMBL/GenBank/DDBJ whole genome shotgun (WGS) entry which is preliminary data.</text>
</comment>
<dbReference type="InterPro" id="IPR005829">
    <property type="entry name" value="Sugar_transporter_CS"/>
</dbReference>
<feature type="transmembrane region" description="Helical" evidence="12">
    <location>
        <begin position="351"/>
        <end position="371"/>
    </location>
</feature>
<dbReference type="PROSITE" id="PS00217">
    <property type="entry name" value="SUGAR_TRANSPORT_2"/>
    <property type="match status" value="1"/>
</dbReference>
<evidence type="ECO:0000256" key="10">
    <source>
        <dbReference type="RuleBase" id="RU003346"/>
    </source>
</evidence>
<dbReference type="GO" id="GO:0005351">
    <property type="term" value="F:carbohydrate:proton symporter activity"/>
    <property type="evidence" value="ECO:0007669"/>
    <property type="project" value="TreeGrafter"/>
</dbReference>
<keyword evidence="15" id="KW-1185">Reference proteome</keyword>
<dbReference type="EMBL" id="JAIZPD010000005">
    <property type="protein sequence ID" value="KAH0962725.1"/>
    <property type="molecule type" value="Genomic_DNA"/>
</dbReference>
<dbReference type="Gene3D" id="1.20.1250.20">
    <property type="entry name" value="MFS general substrate transporter like domains"/>
    <property type="match status" value="1"/>
</dbReference>
<dbReference type="PANTHER" id="PTHR48022:SF34">
    <property type="entry name" value="MAJOR FACILITATOR SUPERFAMILY (MFS) PROFILE DOMAIN-CONTAINING PROTEIN-RELATED"/>
    <property type="match status" value="1"/>
</dbReference>
<dbReference type="OrthoDB" id="508119at2759"/>
<dbReference type="PROSITE" id="PS50850">
    <property type="entry name" value="MFS"/>
    <property type="match status" value="1"/>
</dbReference>
<comment type="subcellular location">
    <subcellularLocation>
        <location evidence="1">Membrane</location>
        <topology evidence="1">Multi-pass membrane protein</topology>
    </subcellularLocation>
</comment>
<evidence type="ECO:0000259" key="13">
    <source>
        <dbReference type="PROSITE" id="PS50850"/>
    </source>
</evidence>
<feature type="transmembrane region" description="Helical" evidence="12">
    <location>
        <begin position="282"/>
        <end position="300"/>
    </location>
</feature>